<dbReference type="STRING" id="630390.A0A180GWV7"/>
<evidence type="ECO:0000313" key="2">
    <source>
        <dbReference type="EMBL" id="OAV97306.1"/>
    </source>
</evidence>
<dbReference type="Proteomes" id="UP000005240">
    <property type="component" value="Unassembled WGS sequence"/>
</dbReference>
<reference evidence="3 4" key="3">
    <citation type="journal article" date="2017" name="G3 (Bethesda)">
        <title>Comparative analysis highlights variable genome content of wheat rusts and divergence of the mating loci.</title>
        <authorList>
            <person name="Cuomo C.A."/>
            <person name="Bakkeren G."/>
            <person name="Khalil H.B."/>
            <person name="Panwar V."/>
            <person name="Joly D."/>
            <person name="Linning R."/>
            <person name="Sakthikumar S."/>
            <person name="Song X."/>
            <person name="Adiconis X."/>
            <person name="Fan L."/>
            <person name="Goldberg J.M."/>
            <person name="Levin J.Z."/>
            <person name="Young S."/>
            <person name="Zeng Q."/>
            <person name="Anikster Y."/>
            <person name="Bruce M."/>
            <person name="Wang M."/>
            <person name="Yin C."/>
            <person name="McCallum B."/>
            <person name="Szabo L.J."/>
            <person name="Hulbert S."/>
            <person name="Chen X."/>
            <person name="Fellers J.P."/>
        </authorList>
    </citation>
    <scope>NUCLEOTIDE SEQUENCE</scope>
    <source>
        <strain evidence="4">Isolate 1-1 / race 1 (BBBD)</strain>
        <strain evidence="3">isolate 1-1 / race 1 (BBBD)</strain>
    </source>
</reference>
<evidence type="ECO:0000313" key="3">
    <source>
        <dbReference type="EnsemblFungi" id="PTTG_26120-t43_1-p1"/>
    </source>
</evidence>
<evidence type="ECO:0000313" key="4">
    <source>
        <dbReference type="Proteomes" id="UP000005240"/>
    </source>
</evidence>
<dbReference type="EnsemblFungi" id="PTTG_26120-t43_1">
    <property type="protein sequence ID" value="PTTG_26120-t43_1-p1"/>
    <property type="gene ID" value="PTTG_26120"/>
</dbReference>
<dbReference type="AlphaFoldDB" id="A0A180GWV7"/>
<proteinExistence type="predicted"/>
<sequence>MSGLDYELTGGVYHCNLCPRATGAKNWRRHCQSKTHQDNIKKRDDLQIANRTKAEPLPGPMPQIDLPQTDHAEDDAHEMHFWERLERLQVLDAALTSGEDDSRRLADHVEHVEARGLQEDPSSAIPASQPPDWIRLKNTEVAAIRANKDNEPPEEPGAESSTAKTRPILRTDTRSDRVNTSEWYPFRNKEDLIASLIIGHSHSMVSRTLYDKIKGILRLCNIKLPDWGTVRLSRARIRDLLGSKLQSLVSVFDVPCYSLSSKKILSQDLANPQVSKHLDYYPEWTNGLMISKFSQSGKWLTGLSRAQRPQMCDVKGKHFYIYEPVQLISRAVVIPIFLFNYQSELHAKCWEVHDDQVSNITSTIDGKTSTHLKIKLPMHLEFHDPRLSSVATKNFNIDYSHIRWEDGRYLDEACAGKLYGKLPKFLYEIIVFPNPWREKSGNKIIRNVPITLYADDTSGNVSKQWNKHISFYFTLSGLPPQISNQKYNCHFLATSNLASVCEMSQHIVKELNDMTTVGFEAYNHSISQPVWVTSSVFCFLGDSPMHAEITSTPNPGSALNPCRMCSLSVRMKKFRRTKTYIRHFCLRDEFGSERPRKARKWLQTKKRCHMLYDIATGKSFNKFINKEKQFGLKDKITTRFLIDSRKNETLKAKMESLALNESMRHQLCSPFLELIDTNKEQLIGRLASFTRTSLNIESFKPRQSLLFLTV</sequence>
<dbReference type="VEuPathDB" id="FungiDB:PTTG_26120"/>
<feature type="region of interest" description="Disordered" evidence="1">
    <location>
        <begin position="146"/>
        <end position="174"/>
    </location>
</feature>
<dbReference type="EMBL" id="ADAS02000014">
    <property type="protein sequence ID" value="OAV97306.1"/>
    <property type="molecule type" value="Genomic_DNA"/>
</dbReference>
<reference evidence="2" key="1">
    <citation type="submission" date="2009-11" db="EMBL/GenBank/DDBJ databases">
        <authorList>
            <consortium name="The Broad Institute Genome Sequencing Platform"/>
            <person name="Ward D."/>
            <person name="Feldgarden M."/>
            <person name="Earl A."/>
            <person name="Young S.K."/>
            <person name="Zeng Q."/>
            <person name="Koehrsen M."/>
            <person name="Alvarado L."/>
            <person name="Berlin A."/>
            <person name="Bochicchio J."/>
            <person name="Borenstein D."/>
            <person name="Chapman S.B."/>
            <person name="Chen Z."/>
            <person name="Engels R."/>
            <person name="Freedman E."/>
            <person name="Gellesch M."/>
            <person name="Goldberg J."/>
            <person name="Griggs A."/>
            <person name="Gujja S."/>
            <person name="Heilman E."/>
            <person name="Heiman D."/>
            <person name="Hepburn T."/>
            <person name="Howarth C."/>
            <person name="Jen D."/>
            <person name="Larson L."/>
            <person name="Lewis B."/>
            <person name="Mehta T."/>
            <person name="Park D."/>
            <person name="Pearson M."/>
            <person name="Roberts A."/>
            <person name="Saif S."/>
            <person name="Shea T."/>
            <person name="Shenoy N."/>
            <person name="Sisk P."/>
            <person name="Stolte C."/>
            <person name="Sykes S."/>
            <person name="Thomson T."/>
            <person name="Walk T."/>
            <person name="White J."/>
            <person name="Yandava C."/>
            <person name="Izard J."/>
            <person name="Baranova O.V."/>
            <person name="Blanton J.M."/>
            <person name="Tanner A.C."/>
            <person name="Dewhirst F.E."/>
            <person name="Haas B."/>
            <person name="Nusbaum C."/>
            <person name="Birren B."/>
        </authorList>
    </citation>
    <scope>NUCLEOTIDE SEQUENCE [LARGE SCALE GENOMIC DNA]</scope>
    <source>
        <strain evidence="2">1-1 BBBD Race 1</strain>
    </source>
</reference>
<protein>
    <recommendedName>
        <fullName evidence="5">U1-type domain-containing protein</fullName>
    </recommendedName>
</protein>
<gene>
    <name evidence="2" type="ORF">PTTG_26120</name>
</gene>
<accession>A0A180GWV7</accession>
<reference evidence="3" key="4">
    <citation type="submission" date="2025-05" db="UniProtKB">
        <authorList>
            <consortium name="EnsemblFungi"/>
        </authorList>
    </citation>
    <scope>IDENTIFICATION</scope>
    <source>
        <strain evidence="3">isolate 1-1 / race 1 (BBBD)</strain>
    </source>
</reference>
<organism evidence="2">
    <name type="scientific">Puccinia triticina (isolate 1-1 / race 1 (BBBD))</name>
    <name type="common">Brown leaf rust fungus</name>
    <dbReference type="NCBI Taxonomy" id="630390"/>
    <lineage>
        <taxon>Eukaryota</taxon>
        <taxon>Fungi</taxon>
        <taxon>Dikarya</taxon>
        <taxon>Basidiomycota</taxon>
        <taxon>Pucciniomycotina</taxon>
        <taxon>Pucciniomycetes</taxon>
        <taxon>Pucciniales</taxon>
        <taxon>Pucciniaceae</taxon>
        <taxon>Puccinia</taxon>
    </lineage>
</organism>
<dbReference type="PANTHER" id="PTHR31912:SF34">
    <property type="entry name" value="NOTOCHORD-RELATED PROTEIN"/>
    <property type="match status" value="1"/>
</dbReference>
<reference evidence="2" key="2">
    <citation type="submission" date="2016-05" db="EMBL/GenBank/DDBJ databases">
        <title>Comparative analysis highlights variable genome content of wheat rusts and divergence of the mating loci.</title>
        <authorList>
            <person name="Cuomo C.A."/>
            <person name="Bakkeren G."/>
            <person name="Szabo L."/>
            <person name="Khalil H."/>
            <person name="Joly D."/>
            <person name="Goldberg J."/>
            <person name="Young S."/>
            <person name="Zeng Q."/>
            <person name="Fellers J."/>
        </authorList>
    </citation>
    <scope>NUCLEOTIDE SEQUENCE [LARGE SCALE GENOMIC DNA]</scope>
    <source>
        <strain evidence="2">1-1 BBBD Race 1</strain>
    </source>
</reference>
<dbReference type="OrthoDB" id="2506528at2759"/>
<evidence type="ECO:0008006" key="5">
    <source>
        <dbReference type="Google" id="ProtNLM"/>
    </source>
</evidence>
<evidence type="ECO:0000256" key="1">
    <source>
        <dbReference type="SAM" id="MobiDB-lite"/>
    </source>
</evidence>
<name>A0A180GWV7_PUCT1</name>
<dbReference type="PANTHER" id="PTHR31912">
    <property type="entry name" value="IP13529P"/>
    <property type="match status" value="1"/>
</dbReference>
<keyword evidence="4" id="KW-1185">Reference proteome</keyword>